<dbReference type="AlphaFoldDB" id="A0A3S5ASZ3"/>
<proteinExistence type="predicted"/>
<comment type="caution">
    <text evidence="1">The sequence shown here is derived from an EMBL/GenBank/DDBJ whole genome shotgun (WGS) entry which is preliminary data.</text>
</comment>
<organism evidence="1 2">
    <name type="scientific">Protopolystoma xenopodis</name>
    <dbReference type="NCBI Taxonomy" id="117903"/>
    <lineage>
        <taxon>Eukaryota</taxon>
        <taxon>Metazoa</taxon>
        <taxon>Spiralia</taxon>
        <taxon>Lophotrochozoa</taxon>
        <taxon>Platyhelminthes</taxon>
        <taxon>Monogenea</taxon>
        <taxon>Polyopisthocotylea</taxon>
        <taxon>Polystomatidea</taxon>
        <taxon>Polystomatidae</taxon>
        <taxon>Protopolystoma</taxon>
    </lineage>
</organism>
<keyword evidence="2" id="KW-1185">Reference proteome</keyword>
<sequence length="66" mass="7653">MLNMMPAGRLGIYPTKSQRAEDTELGLPDALTKLRKQRFILELLMVIDRLKDEEGVETPEKRRLLN</sequence>
<dbReference type="Proteomes" id="UP000784294">
    <property type="component" value="Unassembled WGS sequence"/>
</dbReference>
<gene>
    <name evidence="1" type="ORF">PXEA_LOCUS17858</name>
</gene>
<name>A0A3S5ASZ3_9PLAT</name>
<reference evidence="1" key="1">
    <citation type="submission" date="2018-11" db="EMBL/GenBank/DDBJ databases">
        <authorList>
            <consortium name="Pathogen Informatics"/>
        </authorList>
    </citation>
    <scope>NUCLEOTIDE SEQUENCE</scope>
</reference>
<dbReference type="EMBL" id="CAAALY010067646">
    <property type="protein sequence ID" value="VEL24418.1"/>
    <property type="molecule type" value="Genomic_DNA"/>
</dbReference>
<evidence type="ECO:0000313" key="1">
    <source>
        <dbReference type="EMBL" id="VEL24418.1"/>
    </source>
</evidence>
<evidence type="ECO:0000313" key="2">
    <source>
        <dbReference type="Proteomes" id="UP000784294"/>
    </source>
</evidence>
<protein>
    <submittedName>
        <fullName evidence="1">Uncharacterized protein</fullName>
    </submittedName>
</protein>
<accession>A0A3S5ASZ3</accession>